<feature type="non-terminal residue" evidence="1">
    <location>
        <position position="1"/>
    </location>
</feature>
<dbReference type="AlphaFoldDB" id="X1FE49"/>
<gene>
    <name evidence="1" type="ORF">S01H4_66851</name>
</gene>
<name>X1FE49_9ZZZZ</name>
<dbReference type="EMBL" id="BART01041638">
    <property type="protein sequence ID" value="GAH27684.1"/>
    <property type="molecule type" value="Genomic_DNA"/>
</dbReference>
<reference evidence="1" key="1">
    <citation type="journal article" date="2014" name="Front. Microbiol.">
        <title>High frequency of phylogenetically diverse reductive dehalogenase-homologous genes in deep subseafloor sedimentary metagenomes.</title>
        <authorList>
            <person name="Kawai M."/>
            <person name="Futagami T."/>
            <person name="Toyoda A."/>
            <person name="Takaki Y."/>
            <person name="Nishi S."/>
            <person name="Hori S."/>
            <person name="Arai W."/>
            <person name="Tsubouchi T."/>
            <person name="Morono Y."/>
            <person name="Uchiyama I."/>
            <person name="Ito T."/>
            <person name="Fujiyama A."/>
            <person name="Inagaki F."/>
            <person name="Takami H."/>
        </authorList>
    </citation>
    <scope>NUCLEOTIDE SEQUENCE</scope>
    <source>
        <strain evidence="1">Expedition CK06-06</strain>
    </source>
</reference>
<organism evidence="1">
    <name type="scientific">marine sediment metagenome</name>
    <dbReference type="NCBI Taxonomy" id="412755"/>
    <lineage>
        <taxon>unclassified sequences</taxon>
        <taxon>metagenomes</taxon>
        <taxon>ecological metagenomes</taxon>
    </lineage>
</organism>
<proteinExistence type="predicted"/>
<feature type="non-terminal residue" evidence="1">
    <location>
        <position position="58"/>
    </location>
</feature>
<accession>X1FE49</accession>
<evidence type="ECO:0000313" key="1">
    <source>
        <dbReference type="EMBL" id="GAH27684.1"/>
    </source>
</evidence>
<comment type="caution">
    <text evidence="1">The sequence shown here is derived from an EMBL/GenBank/DDBJ whole genome shotgun (WGS) entry which is preliminary data.</text>
</comment>
<protein>
    <submittedName>
        <fullName evidence="1">Uncharacterized protein</fullName>
    </submittedName>
</protein>
<sequence>KIVTEDVGGVQYQAVNIIGAPINNNFNIDTSEVINQINFKSIIPGVPGTTQDWEGSIG</sequence>